<feature type="region of interest" description="Disordered" evidence="1">
    <location>
        <begin position="1"/>
        <end position="23"/>
    </location>
</feature>
<reference evidence="2" key="1">
    <citation type="submission" date="2015-12" db="EMBL/GenBank/DDBJ databases">
        <title>Gene expression during late stages of embryo sac development: a critical building block for successful pollen-pistil interactions.</title>
        <authorList>
            <person name="Liu Y."/>
            <person name="Joly V."/>
            <person name="Sabar M."/>
            <person name="Matton D.P."/>
        </authorList>
    </citation>
    <scope>NUCLEOTIDE SEQUENCE</scope>
</reference>
<protein>
    <submittedName>
        <fullName evidence="2">Putative ovule protein</fullName>
    </submittedName>
</protein>
<name>A0A0V0GFN4_SOLCH</name>
<evidence type="ECO:0000256" key="1">
    <source>
        <dbReference type="SAM" id="MobiDB-lite"/>
    </source>
</evidence>
<evidence type="ECO:0000313" key="2">
    <source>
        <dbReference type="EMBL" id="JAP07036.1"/>
    </source>
</evidence>
<accession>A0A0V0GFN4</accession>
<proteinExistence type="predicted"/>
<dbReference type="AlphaFoldDB" id="A0A0V0GFN4"/>
<feature type="compositionally biased region" description="Polar residues" evidence="1">
    <location>
        <begin position="1"/>
        <end position="14"/>
    </location>
</feature>
<feature type="non-terminal residue" evidence="2">
    <location>
        <position position="1"/>
    </location>
</feature>
<organism evidence="2">
    <name type="scientific">Solanum chacoense</name>
    <name type="common">Chaco potato</name>
    <dbReference type="NCBI Taxonomy" id="4108"/>
    <lineage>
        <taxon>Eukaryota</taxon>
        <taxon>Viridiplantae</taxon>
        <taxon>Streptophyta</taxon>
        <taxon>Embryophyta</taxon>
        <taxon>Tracheophyta</taxon>
        <taxon>Spermatophyta</taxon>
        <taxon>Magnoliopsida</taxon>
        <taxon>eudicotyledons</taxon>
        <taxon>Gunneridae</taxon>
        <taxon>Pentapetalae</taxon>
        <taxon>asterids</taxon>
        <taxon>lamiids</taxon>
        <taxon>Solanales</taxon>
        <taxon>Solanaceae</taxon>
        <taxon>Solanoideae</taxon>
        <taxon>Solaneae</taxon>
        <taxon>Solanum</taxon>
    </lineage>
</organism>
<sequence>SFLSRGNRNPSRTTETGHDDGKRLANRKKVSAIVLYYSHPFVLNQRIFRLLIFELTFLLLEFLN</sequence>
<dbReference type="EMBL" id="GEDG01039647">
    <property type="protein sequence ID" value="JAP07036.1"/>
    <property type="molecule type" value="Transcribed_RNA"/>
</dbReference>